<proteinExistence type="predicted"/>
<dbReference type="SUPFAM" id="SSF52467">
    <property type="entry name" value="DHS-like NAD/FAD-binding domain"/>
    <property type="match status" value="1"/>
</dbReference>
<dbReference type="InterPro" id="IPR029035">
    <property type="entry name" value="DHS-like_NAD/FAD-binding_dom"/>
</dbReference>
<gene>
    <name evidence="1" type="ORF">GRI65_10315</name>
</gene>
<reference evidence="1 2" key="1">
    <citation type="submission" date="2019-12" db="EMBL/GenBank/DDBJ databases">
        <title>Genomic-based taxomic classification of the family Erythrobacteraceae.</title>
        <authorList>
            <person name="Xu L."/>
        </authorList>
    </citation>
    <scope>NUCLEOTIDE SEQUENCE [LARGE SCALE GENOMIC DNA]</scope>
    <source>
        <strain evidence="1 2">KCTC 42453</strain>
    </source>
</reference>
<accession>A0A845B376</accession>
<name>A0A845B376_9SPHN</name>
<comment type="caution">
    <text evidence="1">The sequence shown here is derived from an EMBL/GenBank/DDBJ whole genome shotgun (WGS) entry which is preliminary data.</text>
</comment>
<protein>
    <recommendedName>
        <fullName evidence="3">SIR2-like domain-containing protein</fullName>
    </recommendedName>
</protein>
<dbReference type="Proteomes" id="UP000431922">
    <property type="component" value="Unassembled WGS sequence"/>
</dbReference>
<organism evidence="1 2">
    <name type="scientific">Allopontixanthobacter sediminis</name>
    <dbReference type="NCBI Taxonomy" id="1689985"/>
    <lineage>
        <taxon>Bacteria</taxon>
        <taxon>Pseudomonadati</taxon>
        <taxon>Pseudomonadota</taxon>
        <taxon>Alphaproteobacteria</taxon>
        <taxon>Sphingomonadales</taxon>
        <taxon>Erythrobacteraceae</taxon>
        <taxon>Allopontixanthobacter</taxon>
    </lineage>
</organism>
<keyword evidence="2" id="KW-1185">Reference proteome</keyword>
<evidence type="ECO:0008006" key="3">
    <source>
        <dbReference type="Google" id="ProtNLM"/>
    </source>
</evidence>
<dbReference type="RefSeq" id="WP_160756395.1">
    <property type="nucleotide sequence ID" value="NZ_WTYL01000002.1"/>
</dbReference>
<dbReference type="AlphaFoldDB" id="A0A845B376"/>
<dbReference type="OrthoDB" id="7357874at2"/>
<evidence type="ECO:0000313" key="2">
    <source>
        <dbReference type="Proteomes" id="UP000431922"/>
    </source>
</evidence>
<dbReference type="EMBL" id="WTYL01000002">
    <property type="protein sequence ID" value="MXP44850.1"/>
    <property type="molecule type" value="Genomic_DNA"/>
</dbReference>
<sequence>MEEYFRQRFIDELNEEGDIEIRTKVWSRAEVLAKMDQDIFNGLLVDWVAAERANACDQVMEFLDENGCRDRLEALIHRIKQGAVIPFVGAGMSCASGHRLWGDFLKSLLADAPDRVQEIDAFLVAAQYEEAAQAVHDILGPVVLAEEVFAKLGSHKRRVDGPVQLLPRIFGQEVVTTNFDYVLTHAYHIAGIPFANTFSGAALRDAPGRIGNEPHCLLRLHGEADTAHGRVLTSQEYSATYTEQRTLAEVINAITGTKSLLFLGCSLTDDRTVEALKHLHANAPVGRPLHYAFLPLPENDRQQRREFLAEAGIHPIYYPTDAHDQMIEQLLITLLEGVA</sequence>
<evidence type="ECO:0000313" key="1">
    <source>
        <dbReference type="EMBL" id="MXP44850.1"/>
    </source>
</evidence>
<dbReference type="Pfam" id="PF13289">
    <property type="entry name" value="SIR2_2"/>
    <property type="match status" value="1"/>
</dbReference>